<keyword evidence="8" id="KW-1185">Reference proteome</keyword>
<keyword evidence="4 6" id="KW-1133">Transmembrane helix</keyword>
<evidence type="ECO:0000256" key="5">
    <source>
        <dbReference type="ARBA" id="ARBA00023136"/>
    </source>
</evidence>
<dbReference type="InterPro" id="IPR000791">
    <property type="entry name" value="Gpr1/Fun34/SatP-like"/>
</dbReference>
<dbReference type="EMBL" id="QLNT01000005">
    <property type="protein sequence ID" value="KAF3074034.1"/>
    <property type="molecule type" value="Genomic_DNA"/>
</dbReference>
<dbReference type="Pfam" id="PF01184">
    <property type="entry name" value="Gpr1_Fun34_YaaH"/>
    <property type="match status" value="1"/>
</dbReference>
<comment type="subcellular location">
    <subcellularLocation>
        <location evidence="1">Membrane</location>
        <topology evidence="1">Multi-pass membrane protein</topology>
    </subcellularLocation>
</comment>
<comment type="caution">
    <text evidence="7">The sequence shown here is derived from an EMBL/GenBank/DDBJ whole genome shotgun (WGS) entry which is preliminary data.</text>
</comment>
<reference evidence="7 8" key="1">
    <citation type="submission" date="2018-06" db="EMBL/GenBank/DDBJ databases">
        <title>Genome analysis of cellulolytic fungus Trichoderma lentiforme CFAM-422.</title>
        <authorList>
            <person name="Steindorff A.S."/>
            <person name="Formighieri E.F."/>
            <person name="Midorikawa G.E.O."/>
            <person name="Tamietti M.S."/>
            <person name="Ramos E.Z."/>
            <person name="Silva A.S."/>
            <person name="Bon E.P.S."/>
            <person name="Mendes T.D."/>
            <person name="Damaso M.C.T."/>
            <person name="Favaro L.C.L."/>
        </authorList>
    </citation>
    <scope>NUCLEOTIDE SEQUENCE [LARGE SCALE GENOMIC DNA]</scope>
    <source>
        <strain evidence="7 8">CFAM-422</strain>
    </source>
</reference>
<dbReference type="PANTHER" id="PTHR31123:SF7">
    <property type="entry name" value="MARVEL DOMAIN-CONTAINING PROTEIN"/>
    <property type="match status" value="1"/>
</dbReference>
<gene>
    <name evidence="7" type="ORF">CFAM422_003754</name>
</gene>
<dbReference type="Proteomes" id="UP000801864">
    <property type="component" value="Unassembled WGS sequence"/>
</dbReference>
<dbReference type="AlphaFoldDB" id="A0A9P4XKH9"/>
<protein>
    <submittedName>
        <fullName evidence="7">Uncharacterized protein</fullName>
    </submittedName>
</protein>
<accession>A0A9P4XKH9</accession>
<evidence type="ECO:0000256" key="3">
    <source>
        <dbReference type="ARBA" id="ARBA00022692"/>
    </source>
</evidence>
<dbReference type="PANTHER" id="PTHR31123">
    <property type="entry name" value="ACCUMULATION OF DYADS PROTEIN 2-RELATED"/>
    <property type="match status" value="1"/>
</dbReference>
<dbReference type="GO" id="GO:0015123">
    <property type="term" value="F:acetate transmembrane transporter activity"/>
    <property type="evidence" value="ECO:0007669"/>
    <property type="project" value="TreeGrafter"/>
</dbReference>
<organism evidence="7 8">
    <name type="scientific">Trichoderma lentiforme</name>
    <dbReference type="NCBI Taxonomy" id="1567552"/>
    <lineage>
        <taxon>Eukaryota</taxon>
        <taxon>Fungi</taxon>
        <taxon>Dikarya</taxon>
        <taxon>Ascomycota</taxon>
        <taxon>Pezizomycotina</taxon>
        <taxon>Sordariomycetes</taxon>
        <taxon>Hypocreomycetidae</taxon>
        <taxon>Hypocreales</taxon>
        <taxon>Hypocreaceae</taxon>
        <taxon>Trichoderma</taxon>
    </lineage>
</organism>
<proteinExistence type="inferred from homology"/>
<feature type="transmembrane region" description="Helical" evidence="6">
    <location>
        <begin position="54"/>
        <end position="72"/>
    </location>
</feature>
<evidence type="ECO:0000256" key="2">
    <source>
        <dbReference type="ARBA" id="ARBA00005587"/>
    </source>
</evidence>
<comment type="similarity">
    <text evidence="2">Belongs to the acetate uptake transporter (AceTr) (TC 2.A.96) family.</text>
</comment>
<dbReference type="GO" id="GO:0005886">
    <property type="term" value="C:plasma membrane"/>
    <property type="evidence" value="ECO:0007669"/>
    <property type="project" value="TreeGrafter"/>
</dbReference>
<evidence type="ECO:0000256" key="1">
    <source>
        <dbReference type="ARBA" id="ARBA00004141"/>
    </source>
</evidence>
<evidence type="ECO:0000256" key="6">
    <source>
        <dbReference type="SAM" id="Phobius"/>
    </source>
</evidence>
<evidence type="ECO:0000313" key="7">
    <source>
        <dbReference type="EMBL" id="KAF3074034.1"/>
    </source>
</evidence>
<feature type="transmembrane region" description="Helical" evidence="6">
    <location>
        <begin position="21"/>
        <end position="42"/>
    </location>
</feature>
<keyword evidence="5 6" id="KW-0472">Membrane</keyword>
<dbReference type="InterPro" id="IPR051633">
    <property type="entry name" value="AceTr"/>
</dbReference>
<evidence type="ECO:0000256" key="4">
    <source>
        <dbReference type="ARBA" id="ARBA00022989"/>
    </source>
</evidence>
<evidence type="ECO:0000313" key="8">
    <source>
        <dbReference type="Proteomes" id="UP000801864"/>
    </source>
</evidence>
<name>A0A9P4XKH9_9HYPO</name>
<sequence>MNLIQESEIKPTRLPAVRQRGLANPSALGFGSFATTLMALSLSAMGFRGVSNQSVFVANLCFLAGLGLLISAQWEMVRGNTFEYTVLAAFGKRVPLELSWLTEINV</sequence>
<keyword evidence="3 6" id="KW-0812">Transmembrane</keyword>